<feature type="domain" description="ABC3 transporter permease C-terminal" evidence="8">
    <location>
        <begin position="268"/>
        <end position="381"/>
    </location>
</feature>
<comment type="similarity">
    <text evidence="6">Belongs to the ABC-4 integral membrane protein family.</text>
</comment>
<gene>
    <name evidence="9" type="ORF">HW270_03855</name>
</gene>
<dbReference type="Pfam" id="PF02687">
    <property type="entry name" value="FtsX"/>
    <property type="match status" value="1"/>
</dbReference>
<keyword evidence="10" id="KW-1185">Reference proteome</keyword>
<evidence type="ECO:0000256" key="2">
    <source>
        <dbReference type="ARBA" id="ARBA00022475"/>
    </source>
</evidence>
<evidence type="ECO:0000313" key="9">
    <source>
        <dbReference type="EMBL" id="NWO23216.1"/>
    </source>
</evidence>
<dbReference type="GO" id="GO:0005886">
    <property type="term" value="C:plasma membrane"/>
    <property type="evidence" value="ECO:0007669"/>
    <property type="project" value="UniProtKB-SubCell"/>
</dbReference>
<dbReference type="InterPro" id="IPR003838">
    <property type="entry name" value="ABC3_permease_C"/>
</dbReference>
<feature type="transmembrane region" description="Helical" evidence="7">
    <location>
        <begin position="309"/>
        <end position="330"/>
    </location>
</feature>
<name>A0A7Y8VRA4_9FIRM</name>
<comment type="subcellular location">
    <subcellularLocation>
        <location evidence="1">Cell membrane</location>
        <topology evidence="1">Multi-pass membrane protein</topology>
    </subcellularLocation>
</comment>
<proteinExistence type="inferred from homology"/>
<feature type="transmembrane region" description="Helical" evidence="7">
    <location>
        <begin position="718"/>
        <end position="741"/>
    </location>
</feature>
<dbReference type="PANTHER" id="PTHR30572:SF4">
    <property type="entry name" value="ABC TRANSPORTER PERMEASE YTRF"/>
    <property type="match status" value="1"/>
</dbReference>
<keyword evidence="3 7" id="KW-0812">Transmembrane</keyword>
<protein>
    <submittedName>
        <fullName evidence="9">ABC transporter permease</fullName>
    </submittedName>
</protein>
<keyword evidence="4 7" id="KW-1133">Transmembrane helix</keyword>
<evidence type="ECO:0000259" key="8">
    <source>
        <dbReference type="Pfam" id="PF02687"/>
    </source>
</evidence>
<evidence type="ECO:0000313" key="10">
    <source>
        <dbReference type="Proteomes" id="UP000526307"/>
    </source>
</evidence>
<dbReference type="InterPro" id="IPR050250">
    <property type="entry name" value="Macrolide_Exporter_MacB"/>
</dbReference>
<dbReference type="EMBL" id="JABXYR010000001">
    <property type="protein sequence ID" value="NWO23216.1"/>
    <property type="molecule type" value="Genomic_DNA"/>
</dbReference>
<feature type="transmembrane region" description="Helical" evidence="7">
    <location>
        <begin position="20"/>
        <end position="40"/>
    </location>
</feature>
<feature type="transmembrane region" description="Helical" evidence="7">
    <location>
        <begin position="632"/>
        <end position="652"/>
    </location>
</feature>
<evidence type="ECO:0000256" key="5">
    <source>
        <dbReference type="ARBA" id="ARBA00023136"/>
    </source>
</evidence>
<keyword evidence="2" id="KW-1003">Cell membrane</keyword>
<evidence type="ECO:0000256" key="3">
    <source>
        <dbReference type="ARBA" id="ARBA00022692"/>
    </source>
</evidence>
<keyword evidence="5 7" id="KW-0472">Membrane</keyword>
<dbReference type="Proteomes" id="UP000526307">
    <property type="component" value="Unassembled WGS sequence"/>
</dbReference>
<organism evidence="9 10">
    <name type="scientific">Mogibacterium timidum</name>
    <dbReference type="NCBI Taxonomy" id="35519"/>
    <lineage>
        <taxon>Bacteria</taxon>
        <taxon>Bacillati</taxon>
        <taxon>Bacillota</taxon>
        <taxon>Clostridia</taxon>
        <taxon>Peptostreptococcales</taxon>
        <taxon>Anaerovoracaceae</taxon>
        <taxon>Mogibacterium</taxon>
    </lineage>
</organism>
<dbReference type="GO" id="GO:0022857">
    <property type="term" value="F:transmembrane transporter activity"/>
    <property type="evidence" value="ECO:0007669"/>
    <property type="project" value="TreeGrafter"/>
</dbReference>
<feature type="transmembrane region" description="Helical" evidence="7">
    <location>
        <begin position="426"/>
        <end position="449"/>
    </location>
</feature>
<evidence type="ECO:0000256" key="6">
    <source>
        <dbReference type="ARBA" id="ARBA00038076"/>
    </source>
</evidence>
<accession>A0A7Y8VRA4</accession>
<evidence type="ECO:0000256" key="1">
    <source>
        <dbReference type="ARBA" id="ARBA00004651"/>
    </source>
</evidence>
<feature type="transmembrane region" description="Helical" evidence="7">
    <location>
        <begin position="683"/>
        <end position="703"/>
    </location>
</feature>
<sequence length="762" mass="86919">MRNPIHKRVLRELWIDRGKYLVLFLFLVISIGFASGYFVADGSMLRTYNESFDRYRIENGHFALASKPDAHFGDVISNLEKNQSIEIQKQYYKDQRVTAGKYKGDTFRIFKNRDKLNKISLHEGRLPERDDEIAIDRLYAENNKISIGDKLEVNGKEFKVSGLSAFSDYSAMFRNNSDTVFDAQNFSVVIVSDKAWNEIGDDGIVYSYAWRNNNQSLSDKKQKDKAEDIKDELLQRVMLSDIVARPDNNAIKFTGDDFGHDMVMMQWMLYIIMVVIAFIFAITARNGIEKEARTIGTLRATGYTRRELLGYYLRLPILLALAAAVVGNILGYTRLKELIAKAYYHSYSLPPYTTHWNGEAFIKTTVIPLIIILVVNVLVVSIALRTDTIQFLRGDIRNKKSSGNPVRLPNYSFVARFRTRIIFHNIGAYITLAVGILLAAVLMMFGLMLHPMLEHFRGDIQDSQIAKYQYVLKAPYEVKYGGAEKYAYSTLQNERDEEIGVYGITEDSEYFNGKLVKSSDEIDDNEIEVLASSAYMEKYRLKDGAKVKLHEKFGNKKYTFVLKRSCKYPAALTVFMPLKTYNMVFDKPEDNYIGYFSDKKLTEIDKNLVATTITKRDLELTANQLESSMGKIFVMFEIFATALYLLFLYLLAKSAIEKSAGSISLVKILGYSDREIAMLYSRATGIVAITSLAISAVVAKLVINEVFYYMMLNYSGYLTYYIVPAVYVKLLATGIVGYLVISRILLRHIKRIPMAIALKQAE</sequence>
<reference evidence="9 10" key="1">
    <citation type="submission" date="2020-06" db="EMBL/GenBank/DDBJ databases">
        <title>Mogibacterium timidum strain W9173 genomic sequence.</title>
        <authorList>
            <person name="Wade W.G."/>
            <person name="Johnston C.D."/>
            <person name="Chen T."/>
            <person name="Dewhirst F.E."/>
        </authorList>
    </citation>
    <scope>NUCLEOTIDE SEQUENCE [LARGE SCALE GENOMIC DNA]</scope>
    <source>
        <strain evidence="9 10">W9173</strain>
    </source>
</reference>
<comment type="caution">
    <text evidence="9">The sequence shown here is derived from an EMBL/GenBank/DDBJ whole genome shotgun (WGS) entry which is preliminary data.</text>
</comment>
<feature type="transmembrane region" description="Helical" evidence="7">
    <location>
        <begin position="360"/>
        <end position="384"/>
    </location>
</feature>
<evidence type="ECO:0000256" key="4">
    <source>
        <dbReference type="ARBA" id="ARBA00022989"/>
    </source>
</evidence>
<dbReference type="AlphaFoldDB" id="A0A7Y8VRA4"/>
<dbReference type="PANTHER" id="PTHR30572">
    <property type="entry name" value="MEMBRANE COMPONENT OF TRANSPORTER-RELATED"/>
    <property type="match status" value="1"/>
</dbReference>
<evidence type="ECO:0000256" key="7">
    <source>
        <dbReference type="SAM" id="Phobius"/>
    </source>
</evidence>
<feature type="transmembrane region" description="Helical" evidence="7">
    <location>
        <begin position="267"/>
        <end position="288"/>
    </location>
</feature>
<dbReference type="RefSeq" id="WP_178978387.1">
    <property type="nucleotide sequence ID" value="NZ_JABXYR010000001.1"/>
</dbReference>